<organism evidence="2 3">
    <name type="scientific">Pinctada imbricata</name>
    <name type="common">Atlantic pearl-oyster</name>
    <name type="synonym">Pinctada martensii</name>
    <dbReference type="NCBI Taxonomy" id="66713"/>
    <lineage>
        <taxon>Eukaryota</taxon>
        <taxon>Metazoa</taxon>
        <taxon>Spiralia</taxon>
        <taxon>Lophotrochozoa</taxon>
        <taxon>Mollusca</taxon>
        <taxon>Bivalvia</taxon>
        <taxon>Autobranchia</taxon>
        <taxon>Pteriomorphia</taxon>
        <taxon>Pterioida</taxon>
        <taxon>Pterioidea</taxon>
        <taxon>Pteriidae</taxon>
        <taxon>Pinctada</taxon>
    </lineage>
</organism>
<protein>
    <recommendedName>
        <fullName evidence="4">Capsid protein</fullName>
    </recommendedName>
</protein>
<dbReference type="PANTHER" id="PTHR23409:SF21">
    <property type="entry name" value="CAPSID PROTEIN"/>
    <property type="match status" value="1"/>
</dbReference>
<name>A0AA88YV77_PINIB</name>
<feature type="compositionally biased region" description="Basic residues" evidence="1">
    <location>
        <begin position="43"/>
        <end position="111"/>
    </location>
</feature>
<dbReference type="AlphaFoldDB" id="A0AA88YV77"/>
<proteinExistence type="predicted"/>
<reference evidence="2" key="1">
    <citation type="submission" date="2019-08" db="EMBL/GenBank/DDBJ databases">
        <title>The improved chromosome-level genome for the pearl oyster Pinctada fucata martensii using PacBio sequencing and Hi-C.</title>
        <authorList>
            <person name="Zheng Z."/>
        </authorList>
    </citation>
    <scope>NUCLEOTIDE SEQUENCE</scope>
    <source>
        <strain evidence="2">ZZ-2019</strain>
        <tissue evidence="2">Adductor muscle</tissue>
    </source>
</reference>
<comment type="caution">
    <text evidence="2">The sequence shown here is derived from an EMBL/GenBank/DDBJ whole genome shotgun (WGS) entry which is preliminary data.</text>
</comment>
<feature type="region of interest" description="Disordered" evidence="1">
    <location>
        <begin position="1"/>
        <end position="118"/>
    </location>
</feature>
<feature type="compositionally biased region" description="Basic and acidic residues" evidence="1">
    <location>
        <begin position="23"/>
        <end position="42"/>
    </location>
</feature>
<feature type="compositionally biased region" description="Polar residues" evidence="1">
    <location>
        <begin position="7"/>
        <end position="18"/>
    </location>
</feature>
<sequence length="532" mass="60417">MIPVKVPSTSSPIIQQVTPVAAEQERAESDLKETMRNDDPHMPIKKAIKLKSRAKAVSRRKTSKGRRRVQKKKKQGRGRIKSLKKSLRKQKKITTKPKKKPSKTSKRKKPSKPTESKSYQVVRSFEVDMAFVSDFNTTVQEPEDLLLFSDPPNQVAVQKIYYSEIRPISSFDTAAVPLEFAVPSSGSEYLDLRRCRLYIKAKITKSDGSALTASEKTSTINLPLQSLFSQIDVYMNGKCVSQNANFYPWKAYLKVLLTNGINASASQLQTQLYWTEGEGIDDPDPAGGTSKSLRIRYAYTKLSREFDMEGPLCVDCFNLKKYLINGVDLQLRLFRTRSEFVLTSKEASPSYKLTIVDAVFKACKVRVDSAVLLNHAQSITKMPVCYNYTKTDVKMTTISEKTSEFFWDDVWNGKRTSKMYVTFVKQTAVNGHYESNPYNFEHFDLSEIVLSINGESLPIRPLKLDFGDNNNYVTPLCNLYQAVEKWQRDESLVIDREKFGNGFAIYAFDIDPSDLGENYINLVHQANVGIYA</sequence>
<gene>
    <name evidence="2" type="ORF">FSP39_014235</name>
</gene>
<dbReference type="InterPro" id="IPR000358">
    <property type="entry name" value="RNR_small_fam"/>
</dbReference>
<dbReference type="GO" id="GO:0009263">
    <property type="term" value="P:deoxyribonucleotide biosynthetic process"/>
    <property type="evidence" value="ECO:0007669"/>
    <property type="project" value="InterPro"/>
</dbReference>
<dbReference type="GO" id="GO:0005829">
    <property type="term" value="C:cytosol"/>
    <property type="evidence" value="ECO:0007669"/>
    <property type="project" value="TreeGrafter"/>
</dbReference>
<evidence type="ECO:0000256" key="1">
    <source>
        <dbReference type="SAM" id="MobiDB-lite"/>
    </source>
</evidence>
<dbReference type="PANTHER" id="PTHR23409">
    <property type="entry name" value="RIBONUCLEOSIDE-DIPHOSPHATE REDUCTASE SMALL CHAIN"/>
    <property type="match status" value="1"/>
</dbReference>
<dbReference type="EMBL" id="VSWD01000001">
    <property type="protein sequence ID" value="KAK3108726.1"/>
    <property type="molecule type" value="Genomic_DNA"/>
</dbReference>
<accession>A0AA88YV77</accession>
<keyword evidence="3" id="KW-1185">Reference proteome</keyword>
<evidence type="ECO:0000313" key="3">
    <source>
        <dbReference type="Proteomes" id="UP001186944"/>
    </source>
</evidence>
<dbReference type="Proteomes" id="UP001186944">
    <property type="component" value="Unassembled WGS sequence"/>
</dbReference>
<evidence type="ECO:0008006" key="4">
    <source>
        <dbReference type="Google" id="ProtNLM"/>
    </source>
</evidence>
<evidence type="ECO:0000313" key="2">
    <source>
        <dbReference type="EMBL" id="KAK3108726.1"/>
    </source>
</evidence>
<dbReference type="GO" id="GO:0004748">
    <property type="term" value="F:ribonucleoside-diphosphate reductase activity, thioredoxin disulfide as acceptor"/>
    <property type="evidence" value="ECO:0007669"/>
    <property type="project" value="TreeGrafter"/>
</dbReference>